<dbReference type="OrthoDB" id="452279at2"/>
<dbReference type="RefSeq" id="WP_015929374.1">
    <property type="nucleotide sequence ID" value="NC_011894.1"/>
</dbReference>
<evidence type="ECO:0000313" key="2">
    <source>
        <dbReference type="Proteomes" id="UP000008207"/>
    </source>
</evidence>
<evidence type="ECO:0000313" key="1">
    <source>
        <dbReference type="EMBL" id="ACL57697.1"/>
    </source>
</evidence>
<gene>
    <name evidence="1" type="ordered locus">Mnod_2744</name>
</gene>
<protein>
    <submittedName>
        <fullName evidence="1">Uncharacterized protein</fullName>
    </submittedName>
</protein>
<dbReference type="HOGENOM" id="CLU_1904280_0_0_5"/>
<sequence>MLFSQLNRQISRYKIRSGDSCVLIKSEVLDEILAIALNSVKVDEQWYLERYQDVKAAIAAGSVKTAKQHFVKYGYFEGRLPRPIEVDEVFYLREYPDVRAAIESGEIPDATTHFHTAGAREGRIPYHGFSLFD</sequence>
<dbReference type="Proteomes" id="UP000008207">
    <property type="component" value="Chromosome"/>
</dbReference>
<dbReference type="EMBL" id="CP001349">
    <property type="protein sequence ID" value="ACL57697.1"/>
    <property type="molecule type" value="Genomic_DNA"/>
</dbReference>
<dbReference type="eggNOG" id="COG2931">
    <property type="taxonomic scope" value="Bacteria"/>
</dbReference>
<dbReference type="AlphaFoldDB" id="B8IFG2"/>
<accession>B8IFG2</accession>
<organism evidence="1 2">
    <name type="scientific">Methylobacterium nodulans (strain LMG 21967 / CNCM I-2342 / ORS 2060)</name>
    <dbReference type="NCBI Taxonomy" id="460265"/>
    <lineage>
        <taxon>Bacteria</taxon>
        <taxon>Pseudomonadati</taxon>
        <taxon>Pseudomonadota</taxon>
        <taxon>Alphaproteobacteria</taxon>
        <taxon>Hyphomicrobiales</taxon>
        <taxon>Methylobacteriaceae</taxon>
        <taxon>Methylobacterium</taxon>
    </lineage>
</organism>
<proteinExistence type="predicted"/>
<dbReference type="STRING" id="460265.Mnod_2744"/>
<dbReference type="KEGG" id="mno:Mnod_2744"/>
<keyword evidence="2" id="KW-1185">Reference proteome</keyword>
<name>B8IFG2_METNO</name>
<reference evidence="1 2" key="1">
    <citation type="submission" date="2009-01" db="EMBL/GenBank/DDBJ databases">
        <title>Complete sequence of chromosome of Methylobacterium nodulans ORS 2060.</title>
        <authorList>
            <consortium name="US DOE Joint Genome Institute"/>
            <person name="Lucas S."/>
            <person name="Copeland A."/>
            <person name="Lapidus A."/>
            <person name="Glavina del Rio T."/>
            <person name="Dalin E."/>
            <person name="Tice H."/>
            <person name="Bruce D."/>
            <person name="Goodwin L."/>
            <person name="Pitluck S."/>
            <person name="Sims D."/>
            <person name="Brettin T."/>
            <person name="Detter J.C."/>
            <person name="Han C."/>
            <person name="Larimer F."/>
            <person name="Land M."/>
            <person name="Hauser L."/>
            <person name="Kyrpides N."/>
            <person name="Ivanova N."/>
            <person name="Marx C.J."/>
            <person name="Richardson P."/>
        </authorList>
    </citation>
    <scope>NUCLEOTIDE SEQUENCE [LARGE SCALE GENOMIC DNA]</scope>
    <source>
        <strain evidence="2">LMG 21967 / CNCM I-2342 / ORS 2060</strain>
    </source>
</reference>